<evidence type="ECO:0000313" key="10">
    <source>
        <dbReference type="Proteomes" id="UP000595046"/>
    </source>
</evidence>
<dbReference type="GO" id="GO:0016987">
    <property type="term" value="F:sigma factor activity"/>
    <property type="evidence" value="ECO:0007669"/>
    <property type="project" value="UniProtKB-KW"/>
</dbReference>
<dbReference type="InterPro" id="IPR007627">
    <property type="entry name" value="RNA_pol_sigma70_r2"/>
</dbReference>
<dbReference type="Pfam" id="PF04542">
    <property type="entry name" value="Sigma70_r2"/>
    <property type="match status" value="1"/>
</dbReference>
<evidence type="ECO:0000256" key="4">
    <source>
        <dbReference type="ARBA" id="ARBA00023125"/>
    </source>
</evidence>
<dbReference type="PANTHER" id="PTHR43133">
    <property type="entry name" value="RNA POLYMERASE ECF-TYPE SIGMA FACTO"/>
    <property type="match status" value="1"/>
</dbReference>
<dbReference type="InterPro" id="IPR013324">
    <property type="entry name" value="RNA_pol_sigma_r3/r4-like"/>
</dbReference>
<dbReference type="NCBIfam" id="TIGR02937">
    <property type="entry name" value="sigma70-ECF"/>
    <property type="match status" value="1"/>
</dbReference>
<reference evidence="10" key="1">
    <citation type="submission" date="2020-02" db="EMBL/GenBank/DDBJ databases">
        <title>Streptomyces sp. ASO4wet.</title>
        <authorList>
            <person name="Risdian C."/>
            <person name="Landwehr W."/>
            <person name="Schupp P."/>
            <person name="Wink J."/>
        </authorList>
    </citation>
    <scope>NUCLEOTIDE SEQUENCE [LARGE SCALE GENOMIC DNA]</scope>
    <source>
        <strain evidence="10">ASO4wet</strain>
    </source>
</reference>
<feature type="compositionally biased region" description="Basic and acidic residues" evidence="6">
    <location>
        <begin position="259"/>
        <end position="280"/>
    </location>
</feature>
<feature type="domain" description="RNA polymerase sigma-70 region 2" evidence="7">
    <location>
        <begin position="89"/>
        <end position="152"/>
    </location>
</feature>
<dbReference type="Pfam" id="PF08281">
    <property type="entry name" value="Sigma70_r4_2"/>
    <property type="match status" value="1"/>
</dbReference>
<evidence type="ECO:0000256" key="6">
    <source>
        <dbReference type="SAM" id="MobiDB-lite"/>
    </source>
</evidence>
<sequence>MPIPHGGRRCRDVRARTRHIRVPDVPRASGGTPTRSARVEPLGTPRLRTPHQPRGHSQRIAGHVVTSSTATGKDAGSPDPSFDDVFCELLHRLYRRAAMLAGSRQSAEDAVHEVYLKLAARPEKFLAHPEPYAYAFSALLSVVRDGWRKEKRQVLVADVEFIGESGGAHGRDGAATAGAPPPGAQWDDGGLERRTSELETVRLLRQLTVRQAGVVVLVDLDGYTIDQAAKILGLHRGTVALTRRRALDKLRGALHPRPGRAERPGRAGRKDRAGGERHAC</sequence>
<evidence type="ECO:0000256" key="2">
    <source>
        <dbReference type="ARBA" id="ARBA00023015"/>
    </source>
</evidence>
<dbReference type="Gene3D" id="1.10.1740.10">
    <property type="match status" value="1"/>
</dbReference>
<dbReference type="AlphaFoldDB" id="A0A7T1T878"/>
<evidence type="ECO:0000259" key="7">
    <source>
        <dbReference type="Pfam" id="PF04542"/>
    </source>
</evidence>
<feature type="region of interest" description="Disordered" evidence="6">
    <location>
        <begin position="1"/>
        <end position="60"/>
    </location>
</feature>
<keyword evidence="10" id="KW-1185">Reference proteome</keyword>
<dbReference type="SUPFAM" id="SSF88659">
    <property type="entry name" value="Sigma3 and sigma4 domains of RNA polymerase sigma factors"/>
    <property type="match status" value="1"/>
</dbReference>
<accession>A0A7T1T878</accession>
<dbReference type="InterPro" id="IPR039425">
    <property type="entry name" value="RNA_pol_sigma-70-like"/>
</dbReference>
<evidence type="ECO:0000256" key="3">
    <source>
        <dbReference type="ARBA" id="ARBA00023082"/>
    </source>
</evidence>
<proteinExistence type="inferred from homology"/>
<feature type="region of interest" description="Disordered" evidence="6">
    <location>
        <begin position="168"/>
        <end position="190"/>
    </location>
</feature>
<name>A0A7T1T878_9ACTN</name>
<comment type="similarity">
    <text evidence="1">Belongs to the sigma-70 factor family. ECF subfamily.</text>
</comment>
<dbReference type="Proteomes" id="UP000595046">
    <property type="component" value="Chromosome"/>
</dbReference>
<dbReference type="InterPro" id="IPR013249">
    <property type="entry name" value="RNA_pol_sigma70_r4_t2"/>
</dbReference>
<dbReference type="GO" id="GO:0003677">
    <property type="term" value="F:DNA binding"/>
    <property type="evidence" value="ECO:0007669"/>
    <property type="project" value="UniProtKB-KW"/>
</dbReference>
<evidence type="ECO:0000256" key="5">
    <source>
        <dbReference type="ARBA" id="ARBA00023163"/>
    </source>
</evidence>
<dbReference type="EMBL" id="CP048882">
    <property type="protein sequence ID" value="QPP08182.1"/>
    <property type="molecule type" value="Genomic_DNA"/>
</dbReference>
<keyword evidence="3" id="KW-0731">Sigma factor</keyword>
<dbReference type="InterPro" id="IPR014284">
    <property type="entry name" value="RNA_pol_sigma-70_dom"/>
</dbReference>
<protein>
    <submittedName>
        <fullName evidence="9">RNA polymerase sigma factor</fullName>
    </submittedName>
</protein>
<dbReference type="InterPro" id="IPR013325">
    <property type="entry name" value="RNA_pol_sigma_r2"/>
</dbReference>
<feature type="domain" description="RNA polymerase sigma factor 70 region 4 type 2" evidence="8">
    <location>
        <begin position="201"/>
        <end position="250"/>
    </location>
</feature>
<evidence type="ECO:0000256" key="1">
    <source>
        <dbReference type="ARBA" id="ARBA00010641"/>
    </source>
</evidence>
<dbReference type="KEGG" id="sbat:G4Z16_19275"/>
<keyword evidence="4" id="KW-0238">DNA-binding</keyword>
<feature type="region of interest" description="Disordered" evidence="6">
    <location>
        <begin position="252"/>
        <end position="280"/>
    </location>
</feature>
<feature type="compositionally biased region" description="Basic residues" evidence="6">
    <location>
        <begin position="48"/>
        <end position="57"/>
    </location>
</feature>
<dbReference type="GO" id="GO:0006352">
    <property type="term" value="P:DNA-templated transcription initiation"/>
    <property type="evidence" value="ECO:0007669"/>
    <property type="project" value="InterPro"/>
</dbReference>
<keyword evidence="5" id="KW-0804">Transcription</keyword>
<dbReference type="SUPFAM" id="SSF88946">
    <property type="entry name" value="Sigma2 domain of RNA polymerase sigma factors"/>
    <property type="match status" value="1"/>
</dbReference>
<dbReference type="PANTHER" id="PTHR43133:SF8">
    <property type="entry name" value="RNA POLYMERASE SIGMA FACTOR HI_1459-RELATED"/>
    <property type="match status" value="1"/>
</dbReference>
<organism evidence="9 10">
    <name type="scientific">Streptomyces bathyalis</name>
    <dbReference type="NCBI Taxonomy" id="2710756"/>
    <lineage>
        <taxon>Bacteria</taxon>
        <taxon>Bacillati</taxon>
        <taxon>Actinomycetota</taxon>
        <taxon>Actinomycetes</taxon>
        <taxon>Kitasatosporales</taxon>
        <taxon>Streptomycetaceae</taxon>
        <taxon>Streptomyces</taxon>
    </lineage>
</organism>
<keyword evidence="2" id="KW-0805">Transcription regulation</keyword>
<dbReference type="Gene3D" id="1.10.10.10">
    <property type="entry name" value="Winged helix-like DNA-binding domain superfamily/Winged helix DNA-binding domain"/>
    <property type="match status" value="1"/>
</dbReference>
<dbReference type="InterPro" id="IPR036388">
    <property type="entry name" value="WH-like_DNA-bd_sf"/>
</dbReference>
<evidence type="ECO:0000259" key="8">
    <source>
        <dbReference type="Pfam" id="PF08281"/>
    </source>
</evidence>
<evidence type="ECO:0000313" key="9">
    <source>
        <dbReference type="EMBL" id="QPP08182.1"/>
    </source>
</evidence>
<gene>
    <name evidence="9" type="ORF">G4Z16_19275</name>
</gene>